<dbReference type="HAMAP" id="MF_01023">
    <property type="entry name" value="HisC_aminotrans_2"/>
    <property type="match status" value="1"/>
</dbReference>
<dbReference type="Proteomes" id="UP000190657">
    <property type="component" value="Unassembled WGS sequence"/>
</dbReference>
<dbReference type="PANTHER" id="PTHR42885">
    <property type="entry name" value="HISTIDINOL-PHOSPHATE AMINOTRANSFERASE-RELATED"/>
    <property type="match status" value="1"/>
</dbReference>
<protein>
    <recommendedName>
        <fullName evidence="9">Histidinol-phosphate aminotransferase</fullName>
        <ecNumber evidence="9">2.6.1.9</ecNumber>
    </recommendedName>
    <alternativeName>
        <fullName evidence="9">Imidazole acetol-phosphate transaminase</fullName>
    </alternativeName>
</protein>
<evidence type="ECO:0000259" key="10">
    <source>
        <dbReference type="Pfam" id="PF00155"/>
    </source>
</evidence>
<dbReference type="NCBIfam" id="TIGR01141">
    <property type="entry name" value="hisC"/>
    <property type="match status" value="1"/>
</dbReference>
<dbReference type="PROSITE" id="PS00599">
    <property type="entry name" value="AA_TRANSFER_CLASS_2"/>
    <property type="match status" value="1"/>
</dbReference>
<dbReference type="Gene3D" id="3.40.640.10">
    <property type="entry name" value="Type I PLP-dependent aspartate aminotransferase-like (Major domain)"/>
    <property type="match status" value="1"/>
</dbReference>
<evidence type="ECO:0000256" key="8">
    <source>
        <dbReference type="ARBA" id="ARBA00023102"/>
    </source>
</evidence>
<comment type="cofactor">
    <cofactor evidence="1 9">
        <name>pyridoxal 5'-phosphate</name>
        <dbReference type="ChEBI" id="CHEBI:597326"/>
    </cofactor>
</comment>
<evidence type="ECO:0000256" key="4">
    <source>
        <dbReference type="ARBA" id="ARBA00022576"/>
    </source>
</evidence>
<dbReference type="Gene3D" id="3.90.1150.10">
    <property type="entry name" value="Aspartate Aminotransferase, domain 1"/>
    <property type="match status" value="1"/>
</dbReference>
<evidence type="ECO:0000256" key="1">
    <source>
        <dbReference type="ARBA" id="ARBA00001933"/>
    </source>
</evidence>
<keyword evidence="8 9" id="KW-0368">Histidine biosynthesis</keyword>
<dbReference type="GO" id="GO:0004400">
    <property type="term" value="F:histidinol-phosphate transaminase activity"/>
    <property type="evidence" value="ECO:0007669"/>
    <property type="project" value="UniProtKB-UniRule"/>
</dbReference>
<name>A0A1T4LZS0_9FIRM</name>
<evidence type="ECO:0000313" key="11">
    <source>
        <dbReference type="EMBL" id="SJZ60156.1"/>
    </source>
</evidence>
<proteinExistence type="inferred from homology"/>
<gene>
    <name evidence="9" type="primary">hisC</name>
    <name evidence="11" type="ORF">SAMN02745114_01081</name>
</gene>
<comment type="catalytic activity">
    <reaction evidence="9">
        <text>L-histidinol phosphate + 2-oxoglutarate = 3-(imidazol-4-yl)-2-oxopropyl phosphate + L-glutamate</text>
        <dbReference type="Rhea" id="RHEA:23744"/>
        <dbReference type="ChEBI" id="CHEBI:16810"/>
        <dbReference type="ChEBI" id="CHEBI:29985"/>
        <dbReference type="ChEBI" id="CHEBI:57766"/>
        <dbReference type="ChEBI" id="CHEBI:57980"/>
        <dbReference type="EC" id="2.6.1.9"/>
    </reaction>
</comment>
<dbReference type="InterPro" id="IPR015421">
    <property type="entry name" value="PyrdxlP-dep_Trfase_major"/>
</dbReference>
<evidence type="ECO:0000313" key="12">
    <source>
        <dbReference type="Proteomes" id="UP000190657"/>
    </source>
</evidence>
<dbReference type="InterPro" id="IPR015422">
    <property type="entry name" value="PyrdxlP-dep_Trfase_small"/>
</dbReference>
<accession>A0A1T4LZS0</accession>
<comment type="pathway">
    <text evidence="9">Amino-acid biosynthesis; L-histidine biosynthesis; L-histidine from 5-phospho-alpha-D-ribose 1-diphosphate: step 7/9.</text>
</comment>
<dbReference type="GO" id="GO:0030170">
    <property type="term" value="F:pyridoxal phosphate binding"/>
    <property type="evidence" value="ECO:0007669"/>
    <property type="project" value="InterPro"/>
</dbReference>
<dbReference type="PANTHER" id="PTHR42885:SF2">
    <property type="entry name" value="HISTIDINOL-PHOSPHATE AMINOTRANSFERASE"/>
    <property type="match status" value="1"/>
</dbReference>
<organism evidence="11 12">
    <name type="scientific">Eubacterium coprostanoligenes</name>
    <dbReference type="NCBI Taxonomy" id="290054"/>
    <lineage>
        <taxon>Bacteria</taxon>
        <taxon>Bacillati</taxon>
        <taxon>Bacillota</taxon>
        <taxon>Clostridia</taxon>
        <taxon>Eubacteriales</taxon>
        <taxon>Eubacteriaceae</taxon>
        <taxon>Eubacterium</taxon>
    </lineage>
</organism>
<dbReference type="Pfam" id="PF00155">
    <property type="entry name" value="Aminotran_1_2"/>
    <property type="match status" value="1"/>
</dbReference>
<comment type="subunit">
    <text evidence="3 9">Homodimer.</text>
</comment>
<reference evidence="11 12" key="1">
    <citation type="submission" date="2017-02" db="EMBL/GenBank/DDBJ databases">
        <authorList>
            <person name="Peterson S.W."/>
        </authorList>
    </citation>
    <scope>NUCLEOTIDE SEQUENCE [LARGE SCALE GENOMIC DNA]</scope>
    <source>
        <strain evidence="11 12">ATCC 51222</strain>
    </source>
</reference>
<dbReference type="InterPro" id="IPR004839">
    <property type="entry name" value="Aminotransferase_I/II_large"/>
</dbReference>
<dbReference type="UniPathway" id="UPA00031">
    <property type="reaction ID" value="UER00012"/>
</dbReference>
<keyword evidence="6 9" id="KW-0808">Transferase</keyword>
<evidence type="ECO:0000256" key="6">
    <source>
        <dbReference type="ARBA" id="ARBA00022679"/>
    </source>
</evidence>
<dbReference type="AlphaFoldDB" id="A0A1T4LZS0"/>
<feature type="domain" description="Aminotransferase class I/classII large" evidence="10">
    <location>
        <begin position="24"/>
        <end position="345"/>
    </location>
</feature>
<dbReference type="STRING" id="290054.SAMN02745114_01081"/>
<evidence type="ECO:0000256" key="2">
    <source>
        <dbReference type="ARBA" id="ARBA00007970"/>
    </source>
</evidence>
<dbReference type="CDD" id="cd00609">
    <property type="entry name" value="AAT_like"/>
    <property type="match status" value="1"/>
</dbReference>
<dbReference type="GO" id="GO:0000105">
    <property type="term" value="P:L-histidine biosynthetic process"/>
    <property type="evidence" value="ECO:0007669"/>
    <property type="project" value="UniProtKB-UniRule"/>
</dbReference>
<keyword evidence="5 9" id="KW-0028">Amino-acid biosynthesis</keyword>
<dbReference type="SUPFAM" id="SSF53383">
    <property type="entry name" value="PLP-dependent transferases"/>
    <property type="match status" value="1"/>
</dbReference>
<feature type="modified residue" description="N6-(pyridoxal phosphate)lysine" evidence="9">
    <location>
        <position position="210"/>
    </location>
</feature>
<keyword evidence="12" id="KW-1185">Reference proteome</keyword>
<dbReference type="InterPro" id="IPR005861">
    <property type="entry name" value="HisP_aminotrans"/>
</dbReference>
<dbReference type="InterPro" id="IPR015424">
    <property type="entry name" value="PyrdxlP-dep_Trfase"/>
</dbReference>
<sequence>MNDLWKNNLRNIEPYTPGEQSKDKDIVKINANENPYPPSPKAVEALKNFDTDKLRFYPQADSMPLKQAIANFYGVEAKNVFVGNGSDDVLALAFQSFFNSDKPIAFPDITYSFYPVWCSLFNIEYTNPKLDENFRINADDYKAENGGVVIPNPNAPTSLGESTEFVEKILNFNQDCVVIIDEAYCDFGGETSVPLTKKYENLLVTGTFSKSRSLAGIRIGFAIGSETLINTLEAVKNSYNSYTVDALSIAIGVEAMNDVEYFNQTVAMIKATRQRVTDELRSLGFEVLDSQTNFIMATNDKLDIKDMFEYLKTKKIFIRYFNQPRINKYVRITIGTDEEMDKFLQGVKDYIEQ</sequence>
<dbReference type="InterPro" id="IPR001917">
    <property type="entry name" value="Aminotrans_II_pyridoxalP_BS"/>
</dbReference>
<dbReference type="EMBL" id="FUWW01000010">
    <property type="protein sequence ID" value="SJZ60156.1"/>
    <property type="molecule type" value="Genomic_DNA"/>
</dbReference>
<evidence type="ECO:0000256" key="5">
    <source>
        <dbReference type="ARBA" id="ARBA00022605"/>
    </source>
</evidence>
<comment type="similarity">
    <text evidence="2 9">Belongs to the class-II pyridoxal-phosphate-dependent aminotransferase family. Histidinol-phosphate aminotransferase subfamily.</text>
</comment>
<evidence type="ECO:0000256" key="7">
    <source>
        <dbReference type="ARBA" id="ARBA00022898"/>
    </source>
</evidence>
<evidence type="ECO:0000256" key="9">
    <source>
        <dbReference type="HAMAP-Rule" id="MF_01023"/>
    </source>
</evidence>
<keyword evidence="4 9" id="KW-0032">Aminotransferase</keyword>
<dbReference type="EC" id="2.6.1.9" evidence="9"/>
<evidence type="ECO:0000256" key="3">
    <source>
        <dbReference type="ARBA" id="ARBA00011738"/>
    </source>
</evidence>
<keyword evidence="7 9" id="KW-0663">Pyridoxal phosphate</keyword>
<dbReference type="OrthoDB" id="9813612at2"/>
<dbReference type="RefSeq" id="WP_078768557.1">
    <property type="nucleotide sequence ID" value="NZ_FUWW01000010.1"/>
</dbReference>